<dbReference type="InterPro" id="IPR029058">
    <property type="entry name" value="AB_hydrolase_fold"/>
</dbReference>
<evidence type="ECO:0000313" key="3">
    <source>
        <dbReference type="Proteomes" id="UP001215503"/>
    </source>
</evidence>
<comment type="caution">
    <text evidence="2">The sequence shown here is derived from an EMBL/GenBank/DDBJ whole genome shotgun (WGS) entry which is preliminary data.</text>
</comment>
<dbReference type="EMBL" id="JARHUD010000002">
    <property type="protein sequence ID" value="MDF2095282.1"/>
    <property type="molecule type" value="Genomic_DNA"/>
</dbReference>
<organism evidence="2 3">
    <name type="scientific">Aquibaculum arenosum</name>
    <dbReference type="NCBI Taxonomy" id="3032591"/>
    <lineage>
        <taxon>Bacteria</taxon>
        <taxon>Pseudomonadati</taxon>
        <taxon>Pseudomonadota</taxon>
        <taxon>Alphaproteobacteria</taxon>
        <taxon>Rhodospirillales</taxon>
        <taxon>Rhodovibrionaceae</taxon>
        <taxon>Aquibaculum</taxon>
    </lineage>
</organism>
<accession>A0ABT5YK15</accession>
<feature type="domain" description="Serine aminopeptidase S33" evidence="1">
    <location>
        <begin position="88"/>
        <end position="323"/>
    </location>
</feature>
<dbReference type="SUPFAM" id="SSF53474">
    <property type="entry name" value="alpha/beta-Hydrolases"/>
    <property type="match status" value="1"/>
</dbReference>
<name>A0ABT5YK15_9PROT</name>
<dbReference type="RefSeq" id="WP_275820548.1">
    <property type="nucleotide sequence ID" value="NZ_JARHUD010000002.1"/>
</dbReference>
<dbReference type="Pfam" id="PF12146">
    <property type="entry name" value="Hydrolase_4"/>
    <property type="match status" value="1"/>
</dbReference>
<protein>
    <submittedName>
        <fullName evidence="2">Lysophospholipase</fullName>
    </submittedName>
</protein>
<dbReference type="InterPro" id="IPR022742">
    <property type="entry name" value="Hydrolase_4"/>
</dbReference>
<keyword evidence="3" id="KW-1185">Reference proteome</keyword>
<reference evidence="2 3" key="1">
    <citation type="submission" date="2023-03" db="EMBL/GenBank/DDBJ databases">
        <title>Fodinicurvata sp. CAU 1616 isolated from sea sendiment.</title>
        <authorList>
            <person name="Kim W."/>
        </authorList>
    </citation>
    <scope>NUCLEOTIDE SEQUENCE [LARGE SCALE GENOMIC DNA]</scope>
    <source>
        <strain evidence="2 3">CAU 1616</strain>
    </source>
</reference>
<dbReference type="InterPro" id="IPR051044">
    <property type="entry name" value="MAG_DAG_Lipase"/>
</dbReference>
<dbReference type="PROSITE" id="PS51257">
    <property type="entry name" value="PROKAR_LIPOPROTEIN"/>
    <property type="match status" value="1"/>
</dbReference>
<evidence type="ECO:0000313" key="2">
    <source>
        <dbReference type="EMBL" id="MDF2095282.1"/>
    </source>
</evidence>
<sequence length="363" mass="39564">MSGLCKAKDWLARRVVLGVGVFSALFLVATACTPVQAPGGSENHSPGFSLAEKASAEEERGYRTHVGHFLSSDGLELAVRAWLPLEEEPRAVILALHGFNDYAHAFAPLGEALAQQDIAVFAYDQRGFGESPNTGLWAGGEVMTADVRTVSAQLRGTFPGVPLYLFGESMGGAVLLAAEAEPEGLDADGLILSAPAVWARETQPWYQRVGLWVALRTVPWFRPSASSVRRQASDNIEMLRALGRDPLVLGSARIDTIAGLVDLMDRALAAGPAVHTPTLLLYGERDEIIPPEPVERLWQEMPQEAGHRFLRYPEGWHLLTRDLQGPRVIDDIAAWIDNPTGTLPSTVERLPEEHAQEVEQREG</sequence>
<proteinExistence type="predicted"/>
<dbReference type="Proteomes" id="UP001215503">
    <property type="component" value="Unassembled WGS sequence"/>
</dbReference>
<dbReference type="Gene3D" id="3.40.50.1820">
    <property type="entry name" value="alpha/beta hydrolase"/>
    <property type="match status" value="1"/>
</dbReference>
<gene>
    <name evidence="2" type="ORF">P2G67_04765</name>
</gene>
<dbReference type="InterPro" id="IPR000073">
    <property type="entry name" value="AB_hydrolase_1"/>
</dbReference>
<evidence type="ECO:0000259" key="1">
    <source>
        <dbReference type="Pfam" id="PF12146"/>
    </source>
</evidence>
<dbReference type="PRINTS" id="PR00111">
    <property type="entry name" value="ABHYDROLASE"/>
</dbReference>
<dbReference type="PANTHER" id="PTHR11614">
    <property type="entry name" value="PHOSPHOLIPASE-RELATED"/>
    <property type="match status" value="1"/>
</dbReference>